<evidence type="ECO:0000313" key="2">
    <source>
        <dbReference type="Ensembl" id="ENSMMDP00005054067.1"/>
    </source>
</evidence>
<dbReference type="GeneTree" id="ENSGT00950000183155"/>
<reference evidence="2" key="3">
    <citation type="submission" date="2025-09" db="UniProtKB">
        <authorList>
            <consortium name="Ensembl"/>
        </authorList>
    </citation>
    <scope>IDENTIFICATION</scope>
</reference>
<reference evidence="2" key="2">
    <citation type="submission" date="2025-08" db="UniProtKB">
        <authorList>
            <consortium name="Ensembl"/>
        </authorList>
    </citation>
    <scope>IDENTIFICATION</scope>
</reference>
<dbReference type="PANTHER" id="PTHR46160:SF9">
    <property type="entry name" value="PROTEIN PRY2-RELATED"/>
    <property type="match status" value="1"/>
</dbReference>
<name>A0A668AKX8_9TELE</name>
<dbReference type="Pfam" id="PF06119">
    <property type="entry name" value="NIDO"/>
    <property type="match status" value="2"/>
</dbReference>
<accession>A0A668AKX8</accession>
<proteinExistence type="predicted"/>
<dbReference type="InterPro" id="IPR052749">
    <property type="entry name" value="Alpha-tectorin"/>
</dbReference>
<evidence type="ECO:0000313" key="3">
    <source>
        <dbReference type="Proteomes" id="UP000472263"/>
    </source>
</evidence>
<feature type="domain" description="NIDO" evidence="1">
    <location>
        <begin position="255"/>
        <end position="348"/>
    </location>
</feature>
<dbReference type="PANTHER" id="PTHR46160">
    <property type="entry name" value="ALPHA-TECTORIN-RELATED"/>
    <property type="match status" value="1"/>
</dbReference>
<dbReference type="AlphaFoldDB" id="A0A668AKX8"/>
<dbReference type="Ensembl" id="ENSMMDT00005055113.1">
    <property type="protein sequence ID" value="ENSMMDP00005054067.1"/>
    <property type="gene ID" value="ENSMMDG00005024271.1"/>
</dbReference>
<dbReference type="InterPro" id="IPR003886">
    <property type="entry name" value="NIDO_dom"/>
</dbReference>
<keyword evidence="3" id="KW-1185">Reference proteome</keyword>
<organism evidence="2 3">
    <name type="scientific">Myripristis murdjan</name>
    <name type="common">pinecone soldierfish</name>
    <dbReference type="NCBI Taxonomy" id="586833"/>
    <lineage>
        <taxon>Eukaryota</taxon>
        <taxon>Metazoa</taxon>
        <taxon>Chordata</taxon>
        <taxon>Craniata</taxon>
        <taxon>Vertebrata</taxon>
        <taxon>Euteleostomi</taxon>
        <taxon>Actinopterygii</taxon>
        <taxon>Neopterygii</taxon>
        <taxon>Teleostei</taxon>
        <taxon>Neoteleostei</taxon>
        <taxon>Acanthomorphata</taxon>
        <taxon>Holocentriformes</taxon>
        <taxon>Holocentridae</taxon>
        <taxon>Myripristis</taxon>
    </lineage>
</organism>
<dbReference type="GO" id="GO:0007160">
    <property type="term" value="P:cell-matrix adhesion"/>
    <property type="evidence" value="ECO:0007669"/>
    <property type="project" value="InterPro"/>
</dbReference>
<feature type="domain" description="NIDO" evidence="1">
    <location>
        <begin position="66"/>
        <end position="201"/>
    </location>
</feature>
<dbReference type="SMART" id="SM00539">
    <property type="entry name" value="NIDO"/>
    <property type="match status" value="1"/>
</dbReference>
<reference evidence="2" key="1">
    <citation type="submission" date="2019-06" db="EMBL/GenBank/DDBJ databases">
        <authorList>
            <consortium name="Wellcome Sanger Institute Data Sharing"/>
        </authorList>
    </citation>
    <scope>NUCLEOTIDE SEQUENCE [LARGE SCALE GENOMIC DNA]</scope>
</reference>
<evidence type="ECO:0000259" key="1">
    <source>
        <dbReference type="PROSITE" id="PS51220"/>
    </source>
</evidence>
<protein>
    <submittedName>
        <fullName evidence="2">Si:ch73-329n5.2</fullName>
    </submittedName>
</protein>
<sequence length="348" mass="40005">DITPVLKSLHDGSSSLIVLQRPFVYFGRQYNQIYVNNNGHLTFDAAWHRYVPYRFPGNASRDLIAPFWTDLDNRQNGQVLYNQYTSGSVLQRATQDINTYFPNLNFVANWIFVATWYEVAYFPTSGTRTTVQAVLISGGQYSFVLMNYGTIFLKIFFGCWYDVETYETCILMGIFVVTYILSFPGSFYPRSGTANGQIDDGSSSLIVLQRPFVYFGRQYNQIYVNNNGHLTFDAAWGRFTPYRFPGNPSRDLIAPFWTDLDNTQNGQVLYNQYTSGSVLQRATQDINTYFPDLNFVANWVFVATWYEVAYYSTSGTVSQLNPYSFVLMNYGTIAQTSRNVQVRIKKHI</sequence>
<dbReference type="Proteomes" id="UP000472263">
    <property type="component" value="Chromosome 19"/>
</dbReference>
<dbReference type="InParanoid" id="A0A668AKX8"/>
<dbReference type="PROSITE" id="PS51220">
    <property type="entry name" value="NIDO"/>
    <property type="match status" value="2"/>
</dbReference>